<accession>A0ABT0WB77</accession>
<name>A0ABT0WB77_9BACI</name>
<gene>
    <name evidence="1" type="ORF">NDK43_11110</name>
</gene>
<keyword evidence="2" id="KW-1185">Reference proteome</keyword>
<comment type="caution">
    <text evidence="1">The sequence shown here is derived from an EMBL/GenBank/DDBJ whole genome shotgun (WGS) entry which is preliminary data.</text>
</comment>
<protein>
    <submittedName>
        <fullName evidence="1">Uncharacterized protein</fullName>
    </submittedName>
</protein>
<proteinExistence type="predicted"/>
<organism evidence="1 2">
    <name type="scientific">Neobacillus pocheonensis</name>
    <dbReference type="NCBI Taxonomy" id="363869"/>
    <lineage>
        <taxon>Bacteria</taxon>
        <taxon>Bacillati</taxon>
        <taxon>Bacillota</taxon>
        <taxon>Bacilli</taxon>
        <taxon>Bacillales</taxon>
        <taxon>Bacillaceae</taxon>
        <taxon>Neobacillus</taxon>
    </lineage>
</organism>
<dbReference type="EMBL" id="JAMQCR010000001">
    <property type="protein sequence ID" value="MCM2532838.1"/>
    <property type="molecule type" value="Genomic_DNA"/>
</dbReference>
<evidence type="ECO:0000313" key="2">
    <source>
        <dbReference type="Proteomes" id="UP001523262"/>
    </source>
</evidence>
<dbReference type="Proteomes" id="UP001523262">
    <property type="component" value="Unassembled WGS sequence"/>
</dbReference>
<reference evidence="1 2" key="1">
    <citation type="submission" date="2022-06" db="EMBL/GenBank/DDBJ databases">
        <authorList>
            <person name="Jeon C.O."/>
        </authorList>
    </citation>
    <scope>NUCLEOTIDE SEQUENCE [LARGE SCALE GENOMIC DNA]</scope>
    <source>
        <strain evidence="1 2">KCTC 13943</strain>
    </source>
</reference>
<evidence type="ECO:0000313" key="1">
    <source>
        <dbReference type="EMBL" id="MCM2532838.1"/>
    </source>
</evidence>
<sequence>MVKHSVSEIEFKDKYLINPIIDKFGLDSDIKKVNEDTFILKTKAIVGEGFYNWLQSMVILLNEIPLNFSIICCTLSNSQILTFTC</sequence>